<name>A0ABR7QX63_9GAMM</name>
<dbReference type="Proteomes" id="UP000651208">
    <property type="component" value="Unassembled WGS sequence"/>
</dbReference>
<accession>A0ABR7QX63</accession>
<reference evidence="1 2" key="1">
    <citation type="submission" date="2020-06" db="EMBL/GenBank/DDBJ databases">
        <title>Frischella cerana isolated from Apis cerana gut homogenate.</title>
        <authorList>
            <person name="Wolter L.A."/>
            <person name="Suenami S."/>
            <person name="Miyazaki R."/>
        </authorList>
    </citation>
    <scope>NUCLEOTIDE SEQUENCE [LARGE SCALE GENOMIC DNA]</scope>
    <source>
        <strain evidence="1 2">Ac13</strain>
    </source>
</reference>
<protein>
    <recommendedName>
        <fullName evidence="3">DUF3888 domain-containing protein</fullName>
    </recommendedName>
</protein>
<evidence type="ECO:0000313" key="1">
    <source>
        <dbReference type="EMBL" id="MBC9130814.1"/>
    </source>
</evidence>
<comment type="caution">
    <text evidence="1">The sequence shown here is derived from an EMBL/GenBank/DDBJ whole genome shotgun (WGS) entry which is preliminary data.</text>
</comment>
<organism evidence="1 2">
    <name type="scientific">Frischella japonica</name>
    <dbReference type="NCBI Taxonomy" id="2741544"/>
    <lineage>
        <taxon>Bacteria</taxon>
        <taxon>Pseudomonadati</taxon>
        <taxon>Pseudomonadota</taxon>
        <taxon>Gammaproteobacteria</taxon>
        <taxon>Orbales</taxon>
        <taxon>Orbaceae</taxon>
        <taxon>Frischella</taxon>
    </lineage>
</organism>
<evidence type="ECO:0008006" key="3">
    <source>
        <dbReference type="Google" id="ProtNLM"/>
    </source>
</evidence>
<gene>
    <name evidence="1" type="ORF">FcAc13_05765</name>
</gene>
<evidence type="ECO:0000313" key="2">
    <source>
        <dbReference type="Proteomes" id="UP000651208"/>
    </source>
</evidence>
<sequence>MKNMLIVMIFFPLFSWAYIMPNCSDEKVTNRIKQYITDKMIAVFLQQDPSLKNDNLKYAFHIYVNNIITQNMNKKLGSYICNANLEIYFLDKEFAKFPISYRVKDAENSDEGFYLTLR</sequence>
<dbReference type="EMBL" id="JABURY010000014">
    <property type="protein sequence ID" value="MBC9130814.1"/>
    <property type="molecule type" value="Genomic_DNA"/>
</dbReference>
<dbReference type="RefSeq" id="WP_187755264.1">
    <property type="nucleotide sequence ID" value="NZ_JABURY010000014.1"/>
</dbReference>
<keyword evidence="2" id="KW-1185">Reference proteome</keyword>
<proteinExistence type="predicted"/>